<evidence type="ECO:0000256" key="1">
    <source>
        <dbReference type="ARBA" id="ARBA00022679"/>
    </source>
</evidence>
<evidence type="ECO:0000256" key="2">
    <source>
        <dbReference type="ARBA" id="ARBA00023268"/>
    </source>
</evidence>
<dbReference type="GO" id="GO:0004312">
    <property type="term" value="F:fatty acid synthase activity"/>
    <property type="evidence" value="ECO:0007669"/>
    <property type="project" value="TreeGrafter"/>
</dbReference>
<evidence type="ECO:0000256" key="3">
    <source>
        <dbReference type="PROSITE-ProRule" id="PRU01363"/>
    </source>
</evidence>
<dbReference type="AlphaFoldDB" id="A0A6G4X9I9"/>
<reference evidence="5 6" key="1">
    <citation type="submission" date="2020-02" db="EMBL/GenBank/DDBJ databases">
        <title>Whole-genome analyses of novel actinobacteria.</title>
        <authorList>
            <person name="Sahin N."/>
            <person name="Tatar D."/>
        </authorList>
    </citation>
    <scope>NUCLEOTIDE SEQUENCE [LARGE SCALE GENOMIC DNA]</scope>
    <source>
        <strain evidence="5 6">SB3404</strain>
    </source>
</reference>
<dbReference type="InterPro" id="IPR042104">
    <property type="entry name" value="PKS_dehydratase_sf"/>
</dbReference>
<dbReference type="GO" id="GO:0006633">
    <property type="term" value="P:fatty acid biosynthetic process"/>
    <property type="evidence" value="ECO:0007669"/>
    <property type="project" value="TreeGrafter"/>
</dbReference>
<dbReference type="SMART" id="SM00826">
    <property type="entry name" value="PKS_DH"/>
    <property type="match status" value="1"/>
</dbReference>
<accession>A0A6G4X9I9</accession>
<proteinExistence type="predicted"/>
<evidence type="ECO:0000259" key="4">
    <source>
        <dbReference type="PROSITE" id="PS52019"/>
    </source>
</evidence>
<dbReference type="Pfam" id="PF21089">
    <property type="entry name" value="PKS_DH_N"/>
    <property type="match status" value="1"/>
</dbReference>
<dbReference type="PANTHER" id="PTHR43775:SF51">
    <property type="entry name" value="INACTIVE PHENOLPHTHIOCEROL SYNTHESIS POLYKETIDE SYNTHASE TYPE I PKS1-RELATED"/>
    <property type="match status" value="1"/>
</dbReference>
<keyword evidence="1" id="KW-0808">Transferase</keyword>
<organism evidence="5 6">
    <name type="scientific">Streptomyces boncukensis</name>
    <dbReference type="NCBI Taxonomy" id="2711219"/>
    <lineage>
        <taxon>Bacteria</taxon>
        <taxon>Bacillati</taxon>
        <taxon>Actinomycetota</taxon>
        <taxon>Actinomycetes</taxon>
        <taxon>Kitasatosporales</taxon>
        <taxon>Streptomycetaceae</taxon>
        <taxon>Streptomyces</taxon>
    </lineage>
</organism>
<feature type="non-terminal residue" evidence="5">
    <location>
        <position position="177"/>
    </location>
</feature>
<dbReference type="PANTHER" id="PTHR43775">
    <property type="entry name" value="FATTY ACID SYNTHASE"/>
    <property type="match status" value="1"/>
</dbReference>
<dbReference type="InterPro" id="IPR049552">
    <property type="entry name" value="PKS_DH_N"/>
</dbReference>
<protein>
    <recommendedName>
        <fullName evidence="4">PKS/mFAS DH domain-containing protein</fullName>
    </recommendedName>
</protein>
<evidence type="ECO:0000313" key="5">
    <source>
        <dbReference type="EMBL" id="NGO74048.1"/>
    </source>
</evidence>
<dbReference type="PROSITE" id="PS52019">
    <property type="entry name" value="PKS_MFAS_DH"/>
    <property type="match status" value="1"/>
</dbReference>
<comment type="caution">
    <text evidence="3">Lacks conserved residue(s) required for the propagation of feature annotation.</text>
</comment>
<feature type="region of interest" description="N-terminal hotdog fold" evidence="3">
    <location>
        <begin position="33"/>
        <end position="155"/>
    </location>
</feature>
<feature type="non-terminal residue" evidence="5">
    <location>
        <position position="1"/>
    </location>
</feature>
<keyword evidence="2" id="KW-0511">Multifunctional enzyme</keyword>
<dbReference type="Proteomes" id="UP000477722">
    <property type="component" value="Unassembled WGS sequence"/>
</dbReference>
<dbReference type="InterPro" id="IPR020807">
    <property type="entry name" value="PKS_DH"/>
</dbReference>
<dbReference type="EMBL" id="JAAKZZ010001107">
    <property type="protein sequence ID" value="NGO74048.1"/>
    <property type="molecule type" value="Genomic_DNA"/>
</dbReference>
<name>A0A6G4X9I9_9ACTN</name>
<evidence type="ECO:0000313" key="6">
    <source>
        <dbReference type="Proteomes" id="UP000477722"/>
    </source>
</evidence>
<comment type="caution">
    <text evidence="5">The sequence shown here is derived from an EMBL/GenBank/DDBJ whole genome shotgun (WGS) entry which is preliminary data.</text>
</comment>
<sequence length="177" mass="18646">GGRVVPLPTYAFQRERFWPEPLPSGIGYLGAGHALLGTTVALAGSDGVVLSGELSVSLQPWLADHMVLGRIVVPGTALVEMVLRAGQEVACSLVRELVLQTPLILPTAGGAQVQTRVDDPDTSGDRPVQVYARAEGTDEWILHASGLLGASDTRTPDLGLEVWPPRGAVEVGVEGFY</sequence>
<dbReference type="InterPro" id="IPR049900">
    <property type="entry name" value="PKS_mFAS_DH"/>
</dbReference>
<keyword evidence="6" id="KW-1185">Reference proteome</keyword>
<feature type="domain" description="PKS/mFAS DH" evidence="4">
    <location>
        <begin position="33"/>
        <end position="177"/>
    </location>
</feature>
<feature type="region of interest" description="C-terminal hotdog fold" evidence="3">
    <location>
        <begin position="168"/>
        <end position="177"/>
    </location>
</feature>
<dbReference type="Gene3D" id="3.10.129.110">
    <property type="entry name" value="Polyketide synthase dehydratase"/>
    <property type="match status" value="1"/>
</dbReference>
<gene>
    <name evidence="5" type="ORF">G5C65_38180</name>
</gene>
<dbReference type="InterPro" id="IPR050091">
    <property type="entry name" value="PKS_NRPS_Biosynth_Enz"/>
</dbReference>